<evidence type="ECO:0000259" key="8">
    <source>
        <dbReference type="PROSITE" id="PS50156"/>
    </source>
</evidence>
<comment type="subcellular location">
    <subcellularLocation>
        <location evidence="1">Membrane</location>
        <topology evidence="1">Multi-pass membrane protein</topology>
    </subcellularLocation>
</comment>
<dbReference type="GO" id="GO:0007224">
    <property type="term" value="P:smoothened signaling pathway"/>
    <property type="evidence" value="ECO:0007669"/>
    <property type="project" value="TreeGrafter"/>
</dbReference>
<keyword evidence="2 7" id="KW-0812">Transmembrane</keyword>
<gene>
    <name evidence="9" type="ORF">SVUK_LOCUS15394</name>
</gene>
<organism evidence="9 10">
    <name type="scientific">Strongylus vulgaris</name>
    <name type="common">Blood worm</name>
    <dbReference type="NCBI Taxonomy" id="40348"/>
    <lineage>
        <taxon>Eukaryota</taxon>
        <taxon>Metazoa</taxon>
        <taxon>Ecdysozoa</taxon>
        <taxon>Nematoda</taxon>
        <taxon>Chromadorea</taxon>
        <taxon>Rhabditida</taxon>
        <taxon>Rhabditina</taxon>
        <taxon>Rhabditomorpha</taxon>
        <taxon>Strongyloidea</taxon>
        <taxon>Strongylidae</taxon>
        <taxon>Strongylus</taxon>
    </lineage>
</organism>
<feature type="transmembrane region" description="Helical" evidence="7">
    <location>
        <begin position="163"/>
        <end position="186"/>
    </location>
</feature>
<feature type="transmembrane region" description="Helical" evidence="7">
    <location>
        <begin position="125"/>
        <end position="143"/>
    </location>
</feature>
<dbReference type="GO" id="GO:0016020">
    <property type="term" value="C:membrane"/>
    <property type="evidence" value="ECO:0007669"/>
    <property type="project" value="UniProtKB-SubCell"/>
</dbReference>
<dbReference type="Gene3D" id="1.20.1640.10">
    <property type="entry name" value="Multidrug efflux transporter AcrB transmembrane domain"/>
    <property type="match status" value="1"/>
</dbReference>
<reference evidence="9 10" key="1">
    <citation type="submission" date="2018-11" db="EMBL/GenBank/DDBJ databases">
        <authorList>
            <consortium name="Pathogen Informatics"/>
        </authorList>
    </citation>
    <scope>NUCLEOTIDE SEQUENCE [LARGE SCALE GENOMIC DNA]</scope>
</reference>
<feature type="transmembrane region" description="Helical" evidence="7">
    <location>
        <begin position="192"/>
        <end position="218"/>
    </location>
</feature>
<sequence length="248" mass="26882">VHSSDANSSYIFPPFPSIGTFLQFTFPSNTKKWLVVYRMASHLNVVRPTAFNSIRCALFCDRIGFRGCSFCCTSAKNAGNRISIRKNLLQSQNCAFKAIAAVITCVCIIATSVGCVALLGWEIGVLEAVILVLVVGLSFDYTLHYGAALPTTGCKSHRIQRAANLATVPVTLSAFTSFLAGASMLFTQTHAFSQVGVFLIVQTVSSWIFATFFFLPLLSLTLPGGKTECAECDKATPGSFPMQEKYRS</sequence>
<dbReference type="PANTHER" id="PTHR45951:SF8">
    <property type="entry name" value="CHE-14 PROTEIN"/>
    <property type="match status" value="1"/>
</dbReference>
<evidence type="ECO:0000256" key="4">
    <source>
        <dbReference type="ARBA" id="ARBA00023136"/>
    </source>
</evidence>
<dbReference type="OrthoDB" id="193905at2759"/>
<evidence type="ECO:0000256" key="7">
    <source>
        <dbReference type="SAM" id="Phobius"/>
    </source>
</evidence>
<protein>
    <recommendedName>
        <fullName evidence="8">SSD domain-containing protein</fullName>
    </recommendedName>
</protein>
<proteinExistence type="inferred from homology"/>
<evidence type="ECO:0000256" key="3">
    <source>
        <dbReference type="ARBA" id="ARBA00022989"/>
    </source>
</evidence>
<accession>A0A3P7JAL4</accession>
<evidence type="ECO:0000313" key="9">
    <source>
        <dbReference type="EMBL" id="VDM80396.1"/>
    </source>
</evidence>
<keyword evidence="10" id="KW-1185">Reference proteome</keyword>
<dbReference type="SUPFAM" id="SSF82866">
    <property type="entry name" value="Multidrug efflux transporter AcrB transmembrane domain"/>
    <property type="match status" value="1"/>
</dbReference>
<evidence type="ECO:0000256" key="5">
    <source>
        <dbReference type="ARBA" id="ARBA00023180"/>
    </source>
</evidence>
<keyword evidence="5" id="KW-0325">Glycoprotein</keyword>
<dbReference type="Proteomes" id="UP000270094">
    <property type="component" value="Unassembled WGS sequence"/>
</dbReference>
<dbReference type="Pfam" id="PF12349">
    <property type="entry name" value="Sterol-sensing"/>
    <property type="match status" value="1"/>
</dbReference>
<keyword evidence="4 7" id="KW-0472">Membrane</keyword>
<dbReference type="AlphaFoldDB" id="A0A3P7JAL4"/>
<evidence type="ECO:0000256" key="2">
    <source>
        <dbReference type="ARBA" id="ARBA00022692"/>
    </source>
</evidence>
<dbReference type="InterPro" id="IPR053958">
    <property type="entry name" value="HMGCR/SNAP/NPC1-like_SSD"/>
</dbReference>
<evidence type="ECO:0000256" key="1">
    <source>
        <dbReference type="ARBA" id="ARBA00004141"/>
    </source>
</evidence>
<dbReference type="InterPro" id="IPR000731">
    <property type="entry name" value="SSD"/>
</dbReference>
<dbReference type="PANTHER" id="PTHR45951">
    <property type="entry name" value="PROTEIN DISPATCHED-RELATED"/>
    <property type="match status" value="1"/>
</dbReference>
<dbReference type="GO" id="GO:0022857">
    <property type="term" value="F:transmembrane transporter activity"/>
    <property type="evidence" value="ECO:0007669"/>
    <property type="project" value="TreeGrafter"/>
</dbReference>
<evidence type="ECO:0000256" key="6">
    <source>
        <dbReference type="ARBA" id="ARBA00038046"/>
    </source>
</evidence>
<feature type="non-terminal residue" evidence="9">
    <location>
        <position position="1"/>
    </location>
</feature>
<dbReference type="EMBL" id="UYYB01108466">
    <property type="protein sequence ID" value="VDM80396.1"/>
    <property type="molecule type" value="Genomic_DNA"/>
</dbReference>
<name>A0A3P7JAL4_STRVU</name>
<comment type="similarity">
    <text evidence="6">Belongs to the dispatched family.</text>
</comment>
<evidence type="ECO:0000313" key="10">
    <source>
        <dbReference type="Proteomes" id="UP000270094"/>
    </source>
</evidence>
<feature type="domain" description="SSD" evidence="8">
    <location>
        <begin position="98"/>
        <end position="220"/>
    </location>
</feature>
<dbReference type="PROSITE" id="PS50156">
    <property type="entry name" value="SSD"/>
    <property type="match status" value="1"/>
</dbReference>
<feature type="transmembrane region" description="Helical" evidence="7">
    <location>
        <begin position="94"/>
        <end position="119"/>
    </location>
</feature>
<dbReference type="InterPro" id="IPR052081">
    <property type="entry name" value="Dispatched_Hh_regulator"/>
</dbReference>
<keyword evidence="3 7" id="KW-1133">Transmembrane helix</keyword>